<dbReference type="KEGG" id="tpol:Mal48_26070"/>
<evidence type="ECO:0008006" key="4">
    <source>
        <dbReference type="Google" id="ProtNLM"/>
    </source>
</evidence>
<protein>
    <recommendedName>
        <fullName evidence="4">DUF456 domain-containing protein</fullName>
    </recommendedName>
</protein>
<name>A0A517QP26_9PLAN</name>
<keyword evidence="1" id="KW-0472">Membrane</keyword>
<dbReference type="RefSeq" id="WP_145199533.1">
    <property type="nucleotide sequence ID" value="NZ_CP036267.1"/>
</dbReference>
<dbReference type="AlphaFoldDB" id="A0A517QP26"/>
<accession>A0A517QP26</accession>
<feature type="transmembrane region" description="Helical" evidence="1">
    <location>
        <begin position="7"/>
        <end position="40"/>
    </location>
</feature>
<proteinExistence type="predicted"/>
<feature type="transmembrane region" description="Helical" evidence="1">
    <location>
        <begin position="86"/>
        <end position="107"/>
    </location>
</feature>
<evidence type="ECO:0000313" key="2">
    <source>
        <dbReference type="EMBL" id="QDT33354.1"/>
    </source>
</evidence>
<evidence type="ECO:0000313" key="3">
    <source>
        <dbReference type="Proteomes" id="UP000315724"/>
    </source>
</evidence>
<feature type="transmembrane region" description="Helical" evidence="1">
    <location>
        <begin position="152"/>
        <end position="171"/>
    </location>
</feature>
<feature type="transmembrane region" description="Helical" evidence="1">
    <location>
        <begin position="113"/>
        <end position="131"/>
    </location>
</feature>
<evidence type="ECO:0000256" key="1">
    <source>
        <dbReference type="SAM" id="Phobius"/>
    </source>
</evidence>
<feature type="transmembrane region" description="Helical" evidence="1">
    <location>
        <begin position="52"/>
        <end position="74"/>
    </location>
</feature>
<reference evidence="2 3" key="1">
    <citation type="submission" date="2019-02" db="EMBL/GenBank/DDBJ databases">
        <title>Deep-cultivation of Planctomycetes and their phenomic and genomic characterization uncovers novel biology.</title>
        <authorList>
            <person name="Wiegand S."/>
            <person name="Jogler M."/>
            <person name="Boedeker C."/>
            <person name="Pinto D."/>
            <person name="Vollmers J."/>
            <person name="Rivas-Marin E."/>
            <person name="Kohn T."/>
            <person name="Peeters S.H."/>
            <person name="Heuer A."/>
            <person name="Rast P."/>
            <person name="Oberbeckmann S."/>
            <person name="Bunk B."/>
            <person name="Jeske O."/>
            <person name="Meyerdierks A."/>
            <person name="Storesund J.E."/>
            <person name="Kallscheuer N."/>
            <person name="Luecker S."/>
            <person name="Lage O.M."/>
            <person name="Pohl T."/>
            <person name="Merkel B.J."/>
            <person name="Hornburger P."/>
            <person name="Mueller R.-W."/>
            <person name="Bruemmer F."/>
            <person name="Labrenz M."/>
            <person name="Spormann A.M."/>
            <person name="Op den Camp H."/>
            <person name="Overmann J."/>
            <person name="Amann R."/>
            <person name="Jetten M.S.M."/>
            <person name="Mascher T."/>
            <person name="Medema M.H."/>
            <person name="Devos D.P."/>
            <person name="Kaster A.-K."/>
            <person name="Ovreas L."/>
            <person name="Rohde M."/>
            <person name="Galperin M.Y."/>
            <person name="Jogler C."/>
        </authorList>
    </citation>
    <scope>NUCLEOTIDE SEQUENCE [LARGE SCALE GENOMIC DNA]</scope>
    <source>
        <strain evidence="2 3">Mal48</strain>
    </source>
</reference>
<dbReference type="InterPro" id="IPR007403">
    <property type="entry name" value="DUF456"/>
</dbReference>
<dbReference type="Pfam" id="PF04306">
    <property type="entry name" value="DUF456"/>
    <property type="match status" value="1"/>
</dbReference>
<keyword evidence="1" id="KW-0812">Transmembrane</keyword>
<dbReference type="OrthoDB" id="215610at2"/>
<keyword evidence="1" id="KW-1133">Transmembrane helix</keyword>
<dbReference type="EMBL" id="CP036267">
    <property type="protein sequence ID" value="QDT33354.1"/>
    <property type="molecule type" value="Genomic_DNA"/>
</dbReference>
<sequence>MIYLYATILLIANSLAWSATIFMAPGNWIMVALAVTYAWFLPETESPHLSWTIVGISFILAILGEIVEFSAGAAGAAKQGGSKRGAIFSIVGAITGSIAGAILGLPIPVMGSAIAGIAGGAIGAFVGAYLGEQDRFHGERIAIGKGAMIGRLIGTVGKMAVGAIILFLITLDSFVDF</sequence>
<organism evidence="2 3">
    <name type="scientific">Thalassoglobus polymorphus</name>
    <dbReference type="NCBI Taxonomy" id="2527994"/>
    <lineage>
        <taxon>Bacteria</taxon>
        <taxon>Pseudomonadati</taxon>
        <taxon>Planctomycetota</taxon>
        <taxon>Planctomycetia</taxon>
        <taxon>Planctomycetales</taxon>
        <taxon>Planctomycetaceae</taxon>
        <taxon>Thalassoglobus</taxon>
    </lineage>
</organism>
<gene>
    <name evidence="2" type="ORF">Mal48_26070</name>
</gene>
<dbReference type="Proteomes" id="UP000315724">
    <property type="component" value="Chromosome"/>
</dbReference>
<keyword evidence="3" id="KW-1185">Reference proteome</keyword>